<sequence>MRRILHLSDVHFGRDRPELLHPLLQQINTLAPDLVALSGDLTQRARSWQFRQARAFLDRIEPPVLVVPGNHDIPLENILQRVVRPYSGYREYISSDLAPIIEDDEIIVIGINTVNHLRWQTGRIKSREVARICERIADAGPDKTSILVAHHPFTHLDTDTKQLMRGASKAIETLANCGADMVLSGHLHSWRAEPFVSRDRGSGLLQFHAGTGLSNRLRGEQNDFNMLEITPHTVRVTRYVADEGGEDFTPGEDRFYLRKGAGWARVEEVPQDQAEAAHREQSDQRAAHAALADA</sequence>
<evidence type="ECO:0000256" key="5">
    <source>
        <dbReference type="SAM" id="MobiDB-lite"/>
    </source>
</evidence>
<accession>A0A291M0H3</accession>
<dbReference type="Gene3D" id="3.60.21.10">
    <property type="match status" value="1"/>
</dbReference>
<gene>
    <name evidence="7" type="ORF">CBW24_10280</name>
</gene>
<dbReference type="PANTHER" id="PTHR42988">
    <property type="entry name" value="PHOSPHOHYDROLASE"/>
    <property type="match status" value="1"/>
</dbReference>
<evidence type="ECO:0000256" key="1">
    <source>
        <dbReference type="ARBA" id="ARBA00022723"/>
    </source>
</evidence>
<comment type="similarity">
    <text evidence="4">Belongs to the cyclic nucleotide phosphodiesterase class-III family.</text>
</comment>
<dbReference type="SUPFAM" id="SSF56300">
    <property type="entry name" value="Metallo-dependent phosphatases"/>
    <property type="match status" value="1"/>
</dbReference>
<evidence type="ECO:0000256" key="2">
    <source>
        <dbReference type="ARBA" id="ARBA00022801"/>
    </source>
</evidence>
<dbReference type="EMBL" id="CP021404">
    <property type="protein sequence ID" value="ATI42357.1"/>
    <property type="molecule type" value="Genomic_DNA"/>
</dbReference>
<keyword evidence="1" id="KW-0479">Metal-binding</keyword>
<proteinExistence type="inferred from homology"/>
<dbReference type="Proteomes" id="UP000219050">
    <property type="component" value="Chromosome"/>
</dbReference>
<reference evidence="7 8" key="1">
    <citation type="submission" date="2017-05" db="EMBL/GenBank/DDBJ databases">
        <title>Comparative genomic and metabolic analysis of manganese-oxidizing mechanisms in Celeribater manganoxidans DY25T: its adaption to the environment of polymetallic nodule.</title>
        <authorList>
            <person name="Wang X."/>
        </authorList>
    </citation>
    <scope>NUCLEOTIDE SEQUENCE [LARGE SCALE GENOMIC DNA]</scope>
    <source>
        <strain evidence="7 8">DY25</strain>
    </source>
</reference>
<dbReference type="InterPro" id="IPR050884">
    <property type="entry name" value="CNP_phosphodiesterase-III"/>
</dbReference>
<name>A0A291M0H3_9RHOB</name>
<dbReference type="CDD" id="cd07400">
    <property type="entry name" value="MPP_1"/>
    <property type="match status" value="1"/>
</dbReference>
<evidence type="ECO:0000259" key="6">
    <source>
        <dbReference type="Pfam" id="PF00149"/>
    </source>
</evidence>
<keyword evidence="2" id="KW-0378">Hydrolase</keyword>
<feature type="compositionally biased region" description="Basic and acidic residues" evidence="5">
    <location>
        <begin position="275"/>
        <end position="286"/>
    </location>
</feature>
<dbReference type="GO" id="GO:0046872">
    <property type="term" value="F:metal ion binding"/>
    <property type="evidence" value="ECO:0007669"/>
    <property type="project" value="UniProtKB-KW"/>
</dbReference>
<evidence type="ECO:0000256" key="4">
    <source>
        <dbReference type="ARBA" id="ARBA00025742"/>
    </source>
</evidence>
<organism evidence="7 8">
    <name type="scientific">Pacificitalea manganoxidans</name>
    <dbReference type="NCBI Taxonomy" id="1411902"/>
    <lineage>
        <taxon>Bacteria</taxon>
        <taxon>Pseudomonadati</taxon>
        <taxon>Pseudomonadota</taxon>
        <taxon>Alphaproteobacteria</taxon>
        <taxon>Rhodobacterales</taxon>
        <taxon>Paracoccaceae</taxon>
        <taxon>Pacificitalea</taxon>
    </lineage>
</organism>
<dbReference type="RefSeq" id="WP_088661714.1">
    <property type="nucleotide sequence ID" value="NZ_CP021404.1"/>
</dbReference>
<evidence type="ECO:0000313" key="7">
    <source>
        <dbReference type="EMBL" id="ATI42357.1"/>
    </source>
</evidence>
<dbReference type="GO" id="GO:0016787">
    <property type="term" value="F:hydrolase activity"/>
    <property type="evidence" value="ECO:0007669"/>
    <property type="project" value="UniProtKB-KW"/>
</dbReference>
<dbReference type="InterPro" id="IPR029052">
    <property type="entry name" value="Metallo-depent_PP-like"/>
</dbReference>
<evidence type="ECO:0000313" key="8">
    <source>
        <dbReference type="Proteomes" id="UP000219050"/>
    </source>
</evidence>
<dbReference type="OrthoDB" id="651281at2"/>
<dbReference type="AlphaFoldDB" id="A0A291M0H3"/>
<dbReference type="InterPro" id="IPR004843">
    <property type="entry name" value="Calcineurin-like_PHP"/>
</dbReference>
<dbReference type="PANTHER" id="PTHR42988:SF2">
    <property type="entry name" value="CYCLIC NUCLEOTIDE PHOSPHODIESTERASE CBUA0032-RELATED"/>
    <property type="match status" value="1"/>
</dbReference>
<dbReference type="KEGG" id="cmag:CBW24_10280"/>
<feature type="domain" description="Calcineurin-like phosphoesterase" evidence="6">
    <location>
        <begin position="3"/>
        <end position="189"/>
    </location>
</feature>
<feature type="region of interest" description="Disordered" evidence="5">
    <location>
        <begin position="270"/>
        <end position="294"/>
    </location>
</feature>
<keyword evidence="3" id="KW-0408">Iron</keyword>
<keyword evidence="8" id="KW-1185">Reference proteome</keyword>
<protein>
    <submittedName>
        <fullName evidence="7">Phosphodiesterase</fullName>
    </submittedName>
</protein>
<dbReference type="Pfam" id="PF00149">
    <property type="entry name" value="Metallophos"/>
    <property type="match status" value="1"/>
</dbReference>
<evidence type="ECO:0000256" key="3">
    <source>
        <dbReference type="ARBA" id="ARBA00023004"/>
    </source>
</evidence>